<dbReference type="Proteomes" id="UP000253426">
    <property type="component" value="Unassembled WGS sequence"/>
</dbReference>
<proteinExistence type="predicted"/>
<evidence type="ECO:0000313" key="1">
    <source>
        <dbReference type="EMBL" id="RBP44182.1"/>
    </source>
</evidence>
<keyword evidence="2" id="KW-1185">Reference proteome</keyword>
<accession>A0A366HM06</accession>
<dbReference type="AlphaFoldDB" id="A0A366HM06"/>
<name>A0A366HM06_9BACT</name>
<sequence length="232" mass="25859">MGNPDITTMTRFKQFLKECEVRKFTKADYTLPSMPKDGKFMLDGMAQRNASKNSAIALKAHYTETLELTSHNSASEPWYSDRGILFIVWNGDLTIDGDLLDDDFGMKPLLIIKGNLTVRNWLRGGMDTFVGGNVKASGFIIGHYNDSALFVGGDLTAAGYIPRAKPYKDLPDIVPHQIVGKVDAKKFDNLNSTNETVKAAFVEEALVKDGEDIYIDERAIFERSDKGLPVWK</sequence>
<dbReference type="EMBL" id="QNRR01000004">
    <property type="protein sequence ID" value="RBP44182.1"/>
    <property type="molecule type" value="Genomic_DNA"/>
</dbReference>
<comment type="caution">
    <text evidence="1">The sequence shown here is derived from an EMBL/GenBank/DDBJ whole genome shotgun (WGS) entry which is preliminary data.</text>
</comment>
<organism evidence="1 2">
    <name type="scientific">Roseimicrobium gellanilyticum</name>
    <dbReference type="NCBI Taxonomy" id="748857"/>
    <lineage>
        <taxon>Bacteria</taxon>
        <taxon>Pseudomonadati</taxon>
        <taxon>Verrucomicrobiota</taxon>
        <taxon>Verrucomicrobiia</taxon>
        <taxon>Verrucomicrobiales</taxon>
        <taxon>Verrucomicrobiaceae</taxon>
        <taxon>Roseimicrobium</taxon>
    </lineage>
</organism>
<evidence type="ECO:0000313" key="2">
    <source>
        <dbReference type="Proteomes" id="UP000253426"/>
    </source>
</evidence>
<protein>
    <submittedName>
        <fullName evidence="1">Uncharacterized protein</fullName>
    </submittedName>
</protein>
<reference evidence="1 2" key="1">
    <citation type="submission" date="2018-06" db="EMBL/GenBank/DDBJ databases">
        <title>Genomic Encyclopedia of Type Strains, Phase IV (KMG-IV): sequencing the most valuable type-strain genomes for metagenomic binning, comparative biology and taxonomic classification.</title>
        <authorList>
            <person name="Goeker M."/>
        </authorList>
    </citation>
    <scope>NUCLEOTIDE SEQUENCE [LARGE SCALE GENOMIC DNA]</scope>
    <source>
        <strain evidence="1 2">DSM 25532</strain>
    </source>
</reference>
<gene>
    <name evidence="1" type="ORF">DES53_1041</name>
</gene>